<organism evidence="19 20">
    <name type="scientific">Collybiopsis confluens</name>
    <dbReference type="NCBI Taxonomy" id="2823264"/>
    <lineage>
        <taxon>Eukaryota</taxon>
        <taxon>Fungi</taxon>
        <taxon>Dikarya</taxon>
        <taxon>Basidiomycota</taxon>
        <taxon>Agaricomycotina</taxon>
        <taxon>Agaricomycetes</taxon>
        <taxon>Agaricomycetidae</taxon>
        <taxon>Agaricales</taxon>
        <taxon>Marasmiineae</taxon>
        <taxon>Omphalotaceae</taxon>
        <taxon>Collybiopsis</taxon>
    </lineage>
</organism>
<evidence type="ECO:0000256" key="7">
    <source>
        <dbReference type="ARBA" id="ARBA00022840"/>
    </source>
</evidence>
<feature type="region of interest" description="Disordered" evidence="17">
    <location>
        <begin position="636"/>
        <end position="659"/>
    </location>
</feature>
<evidence type="ECO:0000256" key="11">
    <source>
        <dbReference type="ARBA" id="ARBA00023242"/>
    </source>
</evidence>
<dbReference type="SUPFAM" id="SSF100934">
    <property type="entry name" value="Heat shock protein 70kD (HSP70), C-terminal subdomain"/>
    <property type="match status" value="1"/>
</dbReference>
<dbReference type="CDD" id="cd10241">
    <property type="entry name" value="ASKHA_NBD_HSP70_BiP"/>
    <property type="match status" value="1"/>
</dbReference>
<reference evidence="19 20" key="1">
    <citation type="journal article" date="2020" name="ISME J.">
        <title>Uncovering the hidden diversity of litter-decomposition mechanisms in mushroom-forming fungi.</title>
        <authorList>
            <person name="Floudas D."/>
            <person name="Bentzer J."/>
            <person name="Ahren D."/>
            <person name="Johansson T."/>
            <person name="Persson P."/>
            <person name="Tunlid A."/>
        </authorList>
    </citation>
    <scope>NUCLEOTIDE SEQUENCE [LARGE SCALE GENOMIC DNA]</scope>
    <source>
        <strain evidence="19 20">CBS 406.79</strain>
    </source>
</reference>
<evidence type="ECO:0000256" key="15">
    <source>
        <dbReference type="ARBA" id="ARBA00069297"/>
    </source>
</evidence>
<evidence type="ECO:0000256" key="13">
    <source>
        <dbReference type="ARBA" id="ARBA00062310"/>
    </source>
</evidence>
<keyword evidence="18" id="KW-0732">Signal</keyword>
<dbReference type="Pfam" id="PF00012">
    <property type="entry name" value="HSP70"/>
    <property type="match status" value="2"/>
</dbReference>
<accession>A0A8H5HEI1</accession>
<evidence type="ECO:0000256" key="2">
    <source>
        <dbReference type="ARBA" id="ARBA00004319"/>
    </source>
</evidence>
<feature type="signal peptide" evidence="18">
    <location>
        <begin position="1"/>
        <end position="37"/>
    </location>
</feature>
<dbReference type="GO" id="GO:0005634">
    <property type="term" value="C:nucleus"/>
    <property type="evidence" value="ECO:0007669"/>
    <property type="project" value="UniProtKB-SubCell"/>
</dbReference>
<evidence type="ECO:0000256" key="6">
    <source>
        <dbReference type="ARBA" id="ARBA00022824"/>
    </source>
</evidence>
<dbReference type="PRINTS" id="PR00301">
    <property type="entry name" value="HEATSHOCK70"/>
</dbReference>
<dbReference type="InterPro" id="IPR029047">
    <property type="entry name" value="HSP70_peptide-bd_sf"/>
</dbReference>
<comment type="subunit">
    <text evidence="13">Interacts with transcription factor HSF1 on chromatin.</text>
</comment>
<dbReference type="InterPro" id="IPR018181">
    <property type="entry name" value="Heat_shock_70_CS"/>
</dbReference>
<dbReference type="FunFam" id="3.30.420.40:FF:000026">
    <property type="entry name" value="Heat shock protein 70"/>
    <property type="match status" value="1"/>
</dbReference>
<keyword evidence="20" id="KW-1185">Reference proteome</keyword>
<comment type="catalytic activity">
    <reaction evidence="12">
        <text>ATP + H2O = ADP + phosphate + H(+)</text>
        <dbReference type="Rhea" id="RHEA:13065"/>
        <dbReference type="ChEBI" id="CHEBI:15377"/>
        <dbReference type="ChEBI" id="CHEBI:15378"/>
        <dbReference type="ChEBI" id="CHEBI:30616"/>
        <dbReference type="ChEBI" id="CHEBI:43474"/>
        <dbReference type="ChEBI" id="CHEBI:456216"/>
        <dbReference type="EC" id="3.6.4.10"/>
    </reaction>
</comment>
<dbReference type="PROSITE" id="PS01036">
    <property type="entry name" value="HSP70_3"/>
    <property type="match status" value="1"/>
</dbReference>
<keyword evidence="7 16" id="KW-0067">ATP-binding</keyword>
<evidence type="ECO:0000256" key="12">
    <source>
        <dbReference type="ARBA" id="ARBA00048056"/>
    </source>
</evidence>
<dbReference type="FunFam" id="3.30.30.30:FF:000001">
    <property type="entry name" value="heat shock 70 kDa protein-like"/>
    <property type="match status" value="1"/>
</dbReference>
<evidence type="ECO:0000256" key="5">
    <source>
        <dbReference type="ARBA" id="ARBA00022741"/>
    </source>
</evidence>
<dbReference type="FunFam" id="1.20.1270.10:FF:000056">
    <property type="entry name" value="Putative Hsp70 family ATPase KAR2"/>
    <property type="match status" value="1"/>
</dbReference>
<protein>
    <recommendedName>
        <fullName evidence="15">Heat shock 70 kDa protein C</fullName>
        <ecNumber evidence="4">3.6.4.10</ecNumber>
    </recommendedName>
    <alternativeName>
        <fullName evidence="14">Transcriptional coregulator SSA1</fullName>
    </alternativeName>
</protein>
<dbReference type="PROSITE" id="PS00297">
    <property type="entry name" value="HSP70_1"/>
    <property type="match status" value="1"/>
</dbReference>
<dbReference type="PROSITE" id="PS00329">
    <property type="entry name" value="HSP70_2"/>
    <property type="match status" value="1"/>
</dbReference>
<dbReference type="Gene3D" id="2.60.34.10">
    <property type="entry name" value="Substrate Binding Domain Of DNAk, Chain A, domain 1"/>
    <property type="match status" value="1"/>
</dbReference>
<keyword evidence="11" id="KW-0539">Nucleus</keyword>
<gene>
    <name evidence="19" type="ORF">D9757_007603</name>
</gene>
<dbReference type="GO" id="GO:0140662">
    <property type="term" value="F:ATP-dependent protein folding chaperone"/>
    <property type="evidence" value="ECO:0007669"/>
    <property type="project" value="InterPro"/>
</dbReference>
<keyword evidence="5 16" id="KW-0547">Nucleotide-binding</keyword>
<evidence type="ECO:0000256" key="14">
    <source>
        <dbReference type="ARBA" id="ARBA00068399"/>
    </source>
</evidence>
<dbReference type="InterPro" id="IPR043129">
    <property type="entry name" value="ATPase_NBD"/>
</dbReference>
<evidence type="ECO:0000256" key="18">
    <source>
        <dbReference type="SAM" id="SignalP"/>
    </source>
</evidence>
<dbReference type="OrthoDB" id="2401965at2759"/>
<dbReference type="EC" id="3.6.4.10" evidence="4"/>
<dbReference type="Gene3D" id="3.90.640.10">
    <property type="entry name" value="Actin, Chain A, domain 4"/>
    <property type="match status" value="1"/>
</dbReference>
<keyword evidence="6" id="KW-0256">Endoplasmic reticulum</keyword>
<evidence type="ECO:0000256" key="10">
    <source>
        <dbReference type="ARBA" id="ARBA00023163"/>
    </source>
</evidence>
<dbReference type="GO" id="GO:0005788">
    <property type="term" value="C:endoplasmic reticulum lumen"/>
    <property type="evidence" value="ECO:0007669"/>
    <property type="project" value="UniProtKB-SubCell"/>
</dbReference>
<dbReference type="Proteomes" id="UP000518752">
    <property type="component" value="Unassembled WGS sequence"/>
</dbReference>
<dbReference type="FunFam" id="2.60.34.10:FF:000002">
    <property type="entry name" value="Heat shock 70 kDa"/>
    <property type="match status" value="1"/>
</dbReference>
<keyword evidence="8" id="KW-0805">Transcription regulation</keyword>
<evidence type="ECO:0000256" key="16">
    <source>
        <dbReference type="RuleBase" id="RU003322"/>
    </source>
</evidence>
<evidence type="ECO:0000256" key="3">
    <source>
        <dbReference type="ARBA" id="ARBA00007381"/>
    </source>
</evidence>
<dbReference type="NCBIfam" id="NF001413">
    <property type="entry name" value="PRK00290.1"/>
    <property type="match status" value="1"/>
</dbReference>
<evidence type="ECO:0000256" key="4">
    <source>
        <dbReference type="ARBA" id="ARBA00012554"/>
    </source>
</evidence>
<dbReference type="InterPro" id="IPR029048">
    <property type="entry name" value="HSP70_C_sf"/>
</dbReference>
<dbReference type="Gene3D" id="3.30.30.30">
    <property type="match status" value="1"/>
</dbReference>
<dbReference type="SUPFAM" id="SSF100920">
    <property type="entry name" value="Heat shock protein 70kD (HSP70), peptide-binding domain"/>
    <property type="match status" value="1"/>
</dbReference>
<evidence type="ECO:0000313" key="19">
    <source>
        <dbReference type="EMBL" id="KAF5381883.1"/>
    </source>
</evidence>
<comment type="caution">
    <text evidence="19">The sequence shown here is derived from an EMBL/GenBank/DDBJ whole genome shotgun (WGS) entry which is preliminary data.</text>
</comment>
<dbReference type="Gene3D" id="1.20.1270.10">
    <property type="match status" value="1"/>
</dbReference>
<evidence type="ECO:0000256" key="17">
    <source>
        <dbReference type="SAM" id="MobiDB-lite"/>
    </source>
</evidence>
<comment type="similarity">
    <text evidence="3 16">Belongs to the heat shock protein 70 family.</text>
</comment>
<feature type="chain" id="PRO_5034550677" description="Heat shock 70 kDa protein C" evidence="18">
    <location>
        <begin position="38"/>
        <end position="659"/>
    </location>
</feature>
<dbReference type="InterPro" id="IPR013126">
    <property type="entry name" value="Hsp_70_fam"/>
</dbReference>
<evidence type="ECO:0000256" key="9">
    <source>
        <dbReference type="ARBA" id="ARBA00023016"/>
    </source>
</evidence>
<evidence type="ECO:0000256" key="1">
    <source>
        <dbReference type="ARBA" id="ARBA00004123"/>
    </source>
</evidence>
<evidence type="ECO:0000313" key="20">
    <source>
        <dbReference type="Proteomes" id="UP000518752"/>
    </source>
</evidence>
<evidence type="ECO:0000256" key="8">
    <source>
        <dbReference type="ARBA" id="ARBA00023015"/>
    </source>
</evidence>
<proteinExistence type="inferred from homology"/>
<dbReference type="InterPro" id="IPR042050">
    <property type="entry name" value="BIP_NBD"/>
</dbReference>
<dbReference type="SUPFAM" id="SSF53067">
    <property type="entry name" value="Actin-like ATPase domain"/>
    <property type="match status" value="2"/>
</dbReference>
<keyword evidence="10" id="KW-0804">Transcription</keyword>
<dbReference type="AlphaFoldDB" id="A0A8H5HEI1"/>
<comment type="subcellular location">
    <subcellularLocation>
        <location evidence="2">Endoplasmic reticulum lumen</location>
    </subcellularLocation>
    <subcellularLocation>
        <location evidence="1">Nucleus</location>
    </subcellularLocation>
</comment>
<dbReference type="PANTHER" id="PTHR19375">
    <property type="entry name" value="HEAT SHOCK PROTEIN 70KDA"/>
    <property type="match status" value="1"/>
</dbReference>
<dbReference type="EMBL" id="JAACJN010000055">
    <property type="protein sequence ID" value="KAF5381883.1"/>
    <property type="molecule type" value="Genomic_DNA"/>
</dbReference>
<dbReference type="FunFam" id="3.90.640.10:FF:000002">
    <property type="entry name" value="Heat shock 70 kDa"/>
    <property type="match status" value="1"/>
</dbReference>
<dbReference type="GO" id="GO:0005524">
    <property type="term" value="F:ATP binding"/>
    <property type="evidence" value="ECO:0007669"/>
    <property type="project" value="UniProtKB-KW"/>
</dbReference>
<name>A0A8H5HEI1_9AGAR</name>
<keyword evidence="9" id="KW-0346">Stress response</keyword>
<dbReference type="Gene3D" id="3.30.420.40">
    <property type="match status" value="2"/>
</dbReference>
<sequence length="659" mass="72143">MSRRLSRSQSRRVLSSLSFALLTLLAVLSFCSPPVNAEDATSEYGTVIGIDLGTTYSCVGVQRRGIVEIIANDQGNRITPSWVSFTDEERLIGDAAKNAFASNPSNTVFDAKRLIGRKMDDQDIARDIKHWPFEVREKGGKPVISVSHKGEKRDFTPEEISAMVLGKMKETAEAYLGEKVTHAVVTVPAYFNDAQRQATKDAAYCRCHRLRPQQKAGESQIIVYDLGGGTFDVSLLSIDDGVFEVLATAGDTHLGGEDFDNRVIEYLTKSYKKKTGTDVSSNLRALGKLKREVEKAKRTLSSQQSTRIEIESFEDGNDFSETLTRAKFEELNMDLFRRTMKPVEQVLKDANVKKDDVDEIVLVGGSTRIPKVQQLLKEFFGGKEPSKGINPDEAVAFGAAVQGGILSGAEGTADVVLVDVCPLTLGIETTGGVMTKLIPRNTVIPTRKSQIFSTAADNQPTVLIQVFEGERTLTKDNNLLGKFELSGIPPAPRGVPQIEVTFEIDANGIMKVGAADKGTGKSESITITNEKGRLSQEEIDRMVAEAEKFASEDEVQRKRIESLNQLSSFVYGLKTQVNDEEGLGGKISTEDKKTILATVKETTEWMDENGASATAEDLEEKLAEIQGVVNPITTKLYSGDAGSSYGEEDDEPMRDHDEL</sequence>